<dbReference type="Pfam" id="PF04011">
    <property type="entry name" value="LemA"/>
    <property type="match status" value="1"/>
</dbReference>
<gene>
    <name evidence="7" type="ORF">HKN21_07750</name>
</gene>
<feature type="transmembrane region" description="Helical" evidence="6">
    <location>
        <begin position="6"/>
        <end position="24"/>
    </location>
</feature>
<sequence length="186" mass="21048">MELMLLIALSAIVIFFVFVFNRLVSLRNRAAGSWSDIDVQLKRRHDLVDNLVETVRGYVSHERETLERVVQMRSRAGAARETDSPEGSGKAETELGGGVGQLFALAEGYPDLKASERFADLHRGLVELEDDLQNARRYYNAVVRDFNTRIQSFPDLIVANLFRFTEREFFSLSDPSEALAPKVELP</sequence>
<dbReference type="AlphaFoldDB" id="A0A7Y2EB58"/>
<evidence type="ECO:0000256" key="5">
    <source>
        <dbReference type="ARBA" id="ARBA00023136"/>
    </source>
</evidence>
<dbReference type="Gene3D" id="1.20.1440.20">
    <property type="entry name" value="LemA-like domain"/>
    <property type="match status" value="1"/>
</dbReference>
<evidence type="ECO:0000256" key="2">
    <source>
        <dbReference type="ARBA" id="ARBA00008854"/>
    </source>
</evidence>
<keyword evidence="4 6" id="KW-1133">Transmembrane helix</keyword>
<comment type="caution">
    <text evidence="7">The sequence shown here is derived from an EMBL/GenBank/DDBJ whole genome shotgun (WGS) entry which is preliminary data.</text>
</comment>
<keyword evidence="3 6" id="KW-0812">Transmembrane</keyword>
<dbReference type="GO" id="GO:0016020">
    <property type="term" value="C:membrane"/>
    <property type="evidence" value="ECO:0007669"/>
    <property type="project" value="UniProtKB-SubCell"/>
</dbReference>
<comment type="subcellular location">
    <subcellularLocation>
        <location evidence="1">Membrane</location>
        <topology evidence="1">Single-pass membrane protein</topology>
    </subcellularLocation>
</comment>
<dbReference type="PANTHER" id="PTHR34478:SF1">
    <property type="entry name" value="PROTEIN LEMA"/>
    <property type="match status" value="1"/>
</dbReference>
<evidence type="ECO:0000256" key="1">
    <source>
        <dbReference type="ARBA" id="ARBA00004167"/>
    </source>
</evidence>
<dbReference type="InterPro" id="IPR007156">
    <property type="entry name" value="MamQ_LemA"/>
</dbReference>
<dbReference type="SUPFAM" id="SSF140478">
    <property type="entry name" value="LemA-like"/>
    <property type="match status" value="1"/>
</dbReference>
<keyword evidence="5 6" id="KW-0472">Membrane</keyword>
<protein>
    <submittedName>
        <fullName evidence="7">LemA family protein</fullName>
    </submittedName>
</protein>
<evidence type="ECO:0000256" key="4">
    <source>
        <dbReference type="ARBA" id="ARBA00022989"/>
    </source>
</evidence>
<evidence type="ECO:0000313" key="8">
    <source>
        <dbReference type="Proteomes" id="UP000547674"/>
    </source>
</evidence>
<proteinExistence type="inferred from homology"/>
<reference evidence="7 8" key="1">
    <citation type="submission" date="2020-03" db="EMBL/GenBank/DDBJ databases">
        <title>Metabolic flexibility allows generalist bacteria to become dominant in a frequently disturbed ecosystem.</title>
        <authorList>
            <person name="Chen Y.-J."/>
            <person name="Leung P.M."/>
            <person name="Bay S.K."/>
            <person name="Hugenholtz P."/>
            <person name="Kessler A.J."/>
            <person name="Shelley G."/>
            <person name="Waite D.W."/>
            <person name="Cook P.L."/>
            <person name="Greening C."/>
        </authorList>
    </citation>
    <scope>NUCLEOTIDE SEQUENCE [LARGE SCALE GENOMIC DNA]</scope>
    <source>
        <strain evidence="7">SS_bin_28</strain>
    </source>
</reference>
<comment type="similarity">
    <text evidence="2">Belongs to the LemA family.</text>
</comment>
<evidence type="ECO:0000256" key="3">
    <source>
        <dbReference type="ARBA" id="ARBA00022692"/>
    </source>
</evidence>
<dbReference type="PANTHER" id="PTHR34478">
    <property type="entry name" value="PROTEIN LEMA"/>
    <property type="match status" value="1"/>
</dbReference>
<accession>A0A7Y2EB58</accession>
<evidence type="ECO:0000313" key="7">
    <source>
        <dbReference type="EMBL" id="NNF06639.1"/>
    </source>
</evidence>
<dbReference type="Proteomes" id="UP000547674">
    <property type="component" value="Unassembled WGS sequence"/>
</dbReference>
<dbReference type="InterPro" id="IPR023353">
    <property type="entry name" value="LemA-like_dom_sf"/>
</dbReference>
<organism evidence="7 8">
    <name type="scientific">Eiseniibacteriota bacterium</name>
    <dbReference type="NCBI Taxonomy" id="2212470"/>
    <lineage>
        <taxon>Bacteria</taxon>
        <taxon>Candidatus Eiseniibacteriota</taxon>
    </lineage>
</organism>
<name>A0A7Y2EB58_UNCEI</name>
<dbReference type="EMBL" id="JABDJR010000306">
    <property type="protein sequence ID" value="NNF06639.1"/>
    <property type="molecule type" value="Genomic_DNA"/>
</dbReference>
<evidence type="ECO:0000256" key="6">
    <source>
        <dbReference type="SAM" id="Phobius"/>
    </source>
</evidence>